<feature type="region of interest" description="Disordered" evidence="1">
    <location>
        <begin position="1"/>
        <end position="22"/>
    </location>
</feature>
<evidence type="ECO:0000313" key="2">
    <source>
        <dbReference type="EMBL" id="URD91300.1"/>
    </source>
</evidence>
<dbReference type="AlphaFoldDB" id="A0A9E7F7F2"/>
<keyword evidence="3" id="KW-1185">Reference proteome</keyword>
<organism evidence="2 3">
    <name type="scientific">Musa troglodytarum</name>
    <name type="common">fe'i banana</name>
    <dbReference type="NCBI Taxonomy" id="320322"/>
    <lineage>
        <taxon>Eukaryota</taxon>
        <taxon>Viridiplantae</taxon>
        <taxon>Streptophyta</taxon>
        <taxon>Embryophyta</taxon>
        <taxon>Tracheophyta</taxon>
        <taxon>Spermatophyta</taxon>
        <taxon>Magnoliopsida</taxon>
        <taxon>Liliopsida</taxon>
        <taxon>Zingiberales</taxon>
        <taxon>Musaceae</taxon>
        <taxon>Musa</taxon>
    </lineage>
</organism>
<name>A0A9E7F7F2_9LILI</name>
<sequence length="105" mass="11469">MDLMQTAQTFEPTPTHWGTMFPNGTLQQTKIKVESKASKVDPGGHGVLYQLIRGLMDARDRKHGHVNQHKKKHTYTAVLLARLPCHGGSGASIAPSKGRNEAARA</sequence>
<feature type="compositionally biased region" description="Polar residues" evidence="1">
    <location>
        <begin position="1"/>
        <end position="12"/>
    </location>
</feature>
<reference evidence="2" key="1">
    <citation type="submission" date="2022-05" db="EMBL/GenBank/DDBJ databases">
        <title>The Musa troglodytarum L. genome provides insights into the mechanism of non-climacteric behaviour and enrichment of carotenoids.</title>
        <authorList>
            <person name="Wang J."/>
        </authorList>
    </citation>
    <scope>NUCLEOTIDE SEQUENCE</scope>
    <source>
        <tissue evidence="2">Leaf</tissue>
    </source>
</reference>
<gene>
    <name evidence="2" type="ORF">MUK42_06456</name>
</gene>
<evidence type="ECO:0000256" key="1">
    <source>
        <dbReference type="SAM" id="MobiDB-lite"/>
    </source>
</evidence>
<dbReference type="Proteomes" id="UP001055439">
    <property type="component" value="Chromosome 2"/>
</dbReference>
<dbReference type="EMBL" id="CP097504">
    <property type="protein sequence ID" value="URD91300.1"/>
    <property type="molecule type" value="Genomic_DNA"/>
</dbReference>
<evidence type="ECO:0000313" key="3">
    <source>
        <dbReference type="Proteomes" id="UP001055439"/>
    </source>
</evidence>
<accession>A0A9E7F7F2</accession>
<protein>
    <submittedName>
        <fullName evidence="2">Uncharacterized protein</fullName>
    </submittedName>
</protein>
<proteinExistence type="predicted"/>